<protein>
    <submittedName>
        <fullName evidence="1">Uncharacterized protein</fullName>
    </submittedName>
</protein>
<proteinExistence type="predicted"/>
<comment type="caution">
    <text evidence="1">The sequence shown here is derived from an EMBL/GenBank/DDBJ whole genome shotgun (WGS) entry which is preliminary data.</text>
</comment>
<keyword evidence="2" id="KW-1185">Reference proteome</keyword>
<dbReference type="Gene3D" id="3.40.470.10">
    <property type="entry name" value="Uracil-DNA glycosylase-like domain"/>
    <property type="match status" value="1"/>
</dbReference>
<sequence length="177" mass="20739">MIRIRHRFSNNSIHPETEILILGTFNPDTPGNAANFFYSRSRNHLWKLLPIAFNEPSLKQAERNEKQLFCEKHHIGFTDLIEEIEVEPGQEVNYADEYIDGKVTLWQDVLSVMKGLDRLKKVGFTRKTFAKIPHIRQQLVPVSDYCTTNGIFFSHLTTPARIYSKEKQDEWTRFLTQ</sequence>
<evidence type="ECO:0000313" key="2">
    <source>
        <dbReference type="Proteomes" id="UP001501126"/>
    </source>
</evidence>
<accession>A0ABN1MKP3</accession>
<dbReference type="InterPro" id="IPR036895">
    <property type="entry name" value="Uracil-DNA_glycosylase-like_sf"/>
</dbReference>
<name>A0ABN1MKP3_9FLAO</name>
<organism evidence="1 2">
    <name type="scientific">Wandonia haliotis</name>
    <dbReference type="NCBI Taxonomy" id="574963"/>
    <lineage>
        <taxon>Bacteria</taxon>
        <taxon>Pseudomonadati</taxon>
        <taxon>Bacteroidota</taxon>
        <taxon>Flavobacteriia</taxon>
        <taxon>Flavobacteriales</taxon>
        <taxon>Crocinitomicaceae</taxon>
        <taxon>Wandonia</taxon>
    </lineage>
</organism>
<dbReference type="SUPFAM" id="SSF52141">
    <property type="entry name" value="Uracil-DNA glycosylase-like"/>
    <property type="match status" value="1"/>
</dbReference>
<evidence type="ECO:0000313" key="1">
    <source>
        <dbReference type="EMBL" id="GAA0873807.1"/>
    </source>
</evidence>
<dbReference type="EMBL" id="BAAAFH010000003">
    <property type="protein sequence ID" value="GAA0873807.1"/>
    <property type="molecule type" value="Genomic_DNA"/>
</dbReference>
<gene>
    <name evidence="1" type="ORF">GCM10009118_02150</name>
</gene>
<reference evidence="1 2" key="1">
    <citation type="journal article" date="2019" name="Int. J. Syst. Evol. Microbiol.">
        <title>The Global Catalogue of Microorganisms (GCM) 10K type strain sequencing project: providing services to taxonomists for standard genome sequencing and annotation.</title>
        <authorList>
            <consortium name="The Broad Institute Genomics Platform"/>
            <consortium name="The Broad Institute Genome Sequencing Center for Infectious Disease"/>
            <person name="Wu L."/>
            <person name="Ma J."/>
        </authorList>
    </citation>
    <scope>NUCLEOTIDE SEQUENCE [LARGE SCALE GENOMIC DNA]</scope>
    <source>
        <strain evidence="1 2">JCM 16083</strain>
    </source>
</reference>
<dbReference type="Proteomes" id="UP001501126">
    <property type="component" value="Unassembled WGS sequence"/>
</dbReference>
<dbReference type="RefSeq" id="WP_343784207.1">
    <property type="nucleotide sequence ID" value="NZ_BAAAFH010000003.1"/>
</dbReference>